<keyword evidence="13" id="KW-1185">Reference proteome</keyword>
<dbReference type="EC" id="2.7.7.49" evidence="1"/>
<dbReference type="OrthoDB" id="10063667at2759"/>
<dbReference type="SMART" id="SM00343">
    <property type="entry name" value="ZnF_C2HC"/>
    <property type="match status" value="2"/>
</dbReference>
<feature type="domain" description="CCHC-type" evidence="10">
    <location>
        <begin position="231"/>
        <end position="246"/>
    </location>
</feature>
<keyword evidence="8" id="KW-0479">Metal-binding</keyword>
<keyword evidence="8" id="KW-0862">Zinc</keyword>
<dbReference type="Gene3D" id="4.10.60.10">
    <property type="entry name" value="Zinc finger, CCHC-type"/>
    <property type="match status" value="1"/>
</dbReference>
<evidence type="ECO:0000313" key="12">
    <source>
        <dbReference type="EMBL" id="CAB0043450.1"/>
    </source>
</evidence>
<dbReference type="InterPro" id="IPR041588">
    <property type="entry name" value="Integrase_H2C2"/>
</dbReference>
<feature type="compositionally biased region" description="Polar residues" evidence="9">
    <location>
        <begin position="1107"/>
        <end position="1126"/>
    </location>
</feature>
<keyword evidence="8" id="KW-0863">Zinc-finger</keyword>
<protein>
    <recommendedName>
        <fullName evidence="1">RNA-directed DNA polymerase</fullName>
        <ecNumber evidence="1">2.7.7.49</ecNumber>
    </recommendedName>
</protein>
<dbReference type="GO" id="GO:0015074">
    <property type="term" value="P:DNA integration"/>
    <property type="evidence" value="ECO:0007669"/>
    <property type="project" value="InterPro"/>
</dbReference>
<feature type="compositionally biased region" description="Basic and acidic residues" evidence="9">
    <location>
        <begin position="1028"/>
        <end position="1038"/>
    </location>
</feature>
<dbReference type="Gene3D" id="3.30.70.270">
    <property type="match status" value="1"/>
</dbReference>
<evidence type="ECO:0000259" key="11">
    <source>
        <dbReference type="PROSITE" id="PS50994"/>
    </source>
</evidence>
<dbReference type="InterPro" id="IPR043128">
    <property type="entry name" value="Rev_trsase/Diguanyl_cyclase"/>
</dbReference>
<feature type="domain" description="CCHC-type" evidence="10">
    <location>
        <begin position="250"/>
        <end position="265"/>
    </location>
</feature>
<feature type="region of interest" description="Disordered" evidence="9">
    <location>
        <begin position="1385"/>
        <end position="1432"/>
    </location>
</feature>
<dbReference type="SUPFAM" id="SSF56672">
    <property type="entry name" value="DNA/RNA polymerases"/>
    <property type="match status" value="1"/>
</dbReference>
<keyword evidence="7" id="KW-0695">RNA-directed DNA polymerase</keyword>
<dbReference type="GO" id="GO:0003676">
    <property type="term" value="F:nucleic acid binding"/>
    <property type="evidence" value="ECO:0007669"/>
    <property type="project" value="InterPro"/>
</dbReference>
<dbReference type="PROSITE" id="PS50994">
    <property type="entry name" value="INTEGRASE"/>
    <property type="match status" value="1"/>
</dbReference>
<evidence type="ECO:0000256" key="2">
    <source>
        <dbReference type="ARBA" id="ARBA00022679"/>
    </source>
</evidence>
<evidence type="ECO:0000313" key="13">
    <source>
        <dbReference type="Proteomes" id="UP000479190"/>
    </source>
</evidence>
<dbReference type="Pfam" id="PF03732">
    <property type="entry name" value="Retrotrans_gag"/>
    <property type="match status" value="1"/>
</dbReference>
<dbReference type="GO" id="GO:0003964">
    <property type="term" value="F:RNA-directed DNA polymerase activity"/>
    <property type="evidence" value="ECO:0007669"/>
    <property type="project" value="UniProtKB-KW"/>
</dbReference>
<dbReference type="GO" id="GO:0016787">
    <property type="term" value="F:hydrolase activity"/>
    <property type="evidence" value="ECO:0007669"/>
    <property type="project" value="UniProtKB-KW"/>
</dbReference>
<dbReference type="Pfam" id="PF00665">
    <property type="entry name" value="rve"/>
    <property type="match status" value="1"/>
</dbReference>
<dbReference type="Proteomes" id="UP000479190">
    <property type="component" value="Unassembled WGS sequence"/>
</dbReference>
<evidence type="ECO:0000256" key="3">
    <source>
        <dbReference type="ARBA" id="ARBA00022695"/>
    </source>
</evidence>
<dbReference type="CDD" id="cd09274">
    <property type="entry name" value="RNase_HI_RT_Ty3"/>
    <property type="match status" value="1"/>
</dbReference>
<dbReference type="Pfam" id="PF17917">
    <property type="entry name" value="RT_RNaseH"/>
    <property type="match status" value="1"/>
</dbReference>
<dbReference type="InterPro" id="IPR005162">
    <property type="entry name" value="Retrotrans_gag_dom"/>
</dbReference>
<dbReference type="Gene3D" id="1.10.340.70">
    <property type="match status" value="1"/>
</dbReference>
<reference evidence="12 13" key="1">
    <citation type="submission" date="2020-02" db="EMBL/GenBank/DDBJ databases">
        <authorList>
            <person name="Ferguson B K."/>
        </authorList>
    </citation>
    <scope>NUCLEOTIDE SEQUENCE [LARGE SCALE GENOMIC DNA]</scope>
</reference>
<dbReference type="PROSITE" id="PS50158">
    <property type="entry name" value="ZF_CCHC"/>
    <property type="match status" value="2"/>
</dbReference>
<evidence type="ECO:0000256" key="7">
    <source>
        <dbReference type="ARBA" id="ARBA00022918"/>
    </source>
</evidence>
<dbReference type="Pfam" id="PF00098">
    <property type="entry name" value="zf-CCHC"/>
    <property type="match status" value="1"/>
</dbReference>
<dbReference type="PANTHER" id="PTHR37984">
    <property type="entry name" value="PROTEIN CBG26694"/>
    <property type="match status" value="1"/>
</dbReference>
<keyword evidence="4" id="KW-0540">Nuclease</keyword>
<dbReference type="Gene3D" id="3.30.420.10">
    <property type="entry name" value="Ribonuclease H-like superfamily/Ribonuclease H"/>
    <property type="match status" value="1"/>
</dbReference>
<feature type="region of interest" description="Disordered" evidence="9">
    <location>
        <begin position="1017"/>
        <end position="1071"/>
    </location>
</feature>
<dbReference type="InterPro" id="IPR001584">
    <property type="entry name" value="Integrase_cat-core"/>
</dbReference>
<feature type="domain" description="Integrase catalytic" evidence="11">
    <location>
        <begin position="916"/>
        <end position="1035"/>
    </location>
</feature>
<dbReference type="PANTHER" id="PTHR37984:SF5">
    <property type="entry name" value="PROTEIN NYNRIN-LIKE"/>
    <property type="match status" value="1"/>
</dbReference>
<dbReference type="InterPro" id="IPR043502">
    <property type="entry name" value="DNA/RNA_pol_sf"/>
</dbReference>
<dbReference type="InterPro" id="IPR050951">
    <property type="entry name" value="Retrovirus_Pol_polyprotein"/>
</dbReference>
<dbReference type="InterPro" id="IPR012337">
    <property type="entry name" value="RNaseH-like_sf"/>
</dbReference>
<keyword evidence="2" id="KW-0808">Transferase</keyword>
<gene>
    <name evidence="12" type="ORF">TBRA_LOCUS15038</name>
</gene>
<keyword evidence="6" id="KW-0378">Hydrolase</keyword>
<name>A0A6H5J4P9_9HYME</name>
<accession>A0A6H5J4P9</accession>
<feature type="compositionally biased region" description="Low complexity" evidence="9">
    <location>
        <begin position="1283"/>
        <end position="1298"/>
    </location>
</feature>
<dbReference type="InterPro" id="IPR041373">
    <property type="entry name" value="RT_RNaseH"/>
</dbReference>
<dbReference type="GO" id="GO:0008270">
    <property type="term" value="F:zinc ion binding"/>
    <property type="evidence" value="ECO:0007669"/>
    <property type="project" value="UniProtKB-KW"/>
</dbReference>
<keyword evidence="5" id="KW-0255">Endonuclease</keyword>
<sequence>MLFAVDALLVGEAQVWYESVEHKLHSWQDFERRFRRSFANQATPEELLTELRRRRTQGKGEDINTYLTNFRYLCSRFREPLPYENQVAIAFRGIRPEYRNFIAHREISSFKELEKAGKEYEKLCRMNAYWHEPVTHANQLHPRAAYKPVQARQCAAVEVSSPKAEGSSNKKSKKRKSPKRNLHHRRELHRKKWRRSKKTQAPQSNRYGERRTQWKNSNLQPSGGAIRKELRCTNCKQQGHWTTNCPTIECFKCHKKGHMARACPESEDNRCNGAGVRPLQLLVRPFGKRAGGGAGSVAVPLKSHTRPKESDRADDALIRWLYRLEQQDKLKVPTLGEVLAHCEWPRDDTLIPMPGGGTISEWCLRDLSAAGERPAGQADEGIEKIAEPCETRKQNAWSQGEFVTLELGGEAEESTQKKNRMRRGDKARDMRISKHSRLVDICQLYATDRSRSWSNRHGMYGDSASRDGLGRGFRSTMESRYIHGPKSVAFRGRAMAQFRQIERGKVNAMRHCGRVCWYHSVNVRRACELARTSHTHFTRCQARSEPRQMRICCQSVQFLGYVLDSSGLRIDSERVRPIHDYPTPRNVKTSKTVAWHGRLVLSRFIKNEAEIKVPLARLLRKDTPFVWGADQEQAFATLKQSLSEAPVLVRPDFDKEFAIQTDASDYAIGAVLTQEREDGEHPVYYISRVLTSAERNYTVTEKECLAVLWAIEKFRPYVEGYHFKVVTDHRALSWLRNFKDPQGRVARWALKLMEYDFEIVYRKGSLHYVPDALSRAFECDERSEFFFAFERIEDEWYMKKLSEVKKSPSKYTNWYIEDGMLYKRSYNALLDPVSNAENSWRLVVPAEQQRERVLTESHCLTSSGHLGAKKTYDRLACEYWWPGMWYAVEEYCNSCDVCQRYKVPQTGPKGLMTRRVVDRPWAVVAADMMEFPRSKNQNKYLLVFQDLFTRWIEIVPLRKANGVNVLRAFEELVLFRWETPEFLLTDNGKEFDNAVMERNTNEEQRRSFAAVVRESNRKDCTVSPAGDGRARGGVELREKRQRGGKSQPRGARGTCSPSSGAGGTGGRRGFGRTHPSFCEAFDARIGGRDGLGGVRSARQLQLATAGVATTNGRRQKKSFPSASTGQRRWHAPAYSIAGRGTSPERRRRRAAVGGGDTGNAGAAGGGPSNRWKNGTARHSRRFFVARLKRKFCCWRRGRRRLRFVAQVRRRRKAHGCRPHLWHPFKNHLRCRCLHQFQQVSYVAGLHGLVFQPFAVQQQQRLPQTEYPLDGQQQRQLRRPGPYQEQQQHRQLPRRQPQQHQREEVRVEVRPLSPVAGPSSLSGNTAAPARIRGENFGGLERWGSCRGLTLRAERVLSVTNLDTLAASRRPGWKLSSTTTIFVAGSQQTSKPGGAAAITRASSQPTSPRREVSGTAVSITAEPYYNHSRHARTS</sequence>
<evidence type="ECO:0000256" key="5">
    <source>
        <dbReference type="ARBA" id="ARBA00022759"/>
    </source>
</evidence>
<evidence type="ECO:0000259" key="10">
    <source>
        <dbReference type="PROSITE" id="PS50158"/>
    </source>
</evidence>
<dbReference type="FunFam" id="3.10.20.370:FF:000001">
    <property type="entry name" value="Retrovirus-related Pol polyprotein from transposon 17.6-like protein"/>
    <property type="match status" value="1"/>
</dbReference>
<dbReference type="SUPFAM" id="SSF57756">
    <property type="entry name" value="Retrovirus zinc finger-like domains"/>
    <property type="match status" value="1"/>
</dbReference>
<dbReference type="FunFam" id="1.10.340.70:FF:000001">
    <property type="entry name" value="Retrovirus-related Pol polyprotein from transposon gypsy-like Protein"/>
    <property type="match status" value="1"/>
</dbReference>
<evidence type="ECO:0000256" key="1">
    <source>
        <dbReference type="ARBA" id="ARBA00012493"/>
    </source>
</evidence>
<dbReference type="InterPro" id="IPR036397">
    <property type="entry name" value="RNaseH_sf"/>
</dbReference>
<keyword evidence="3" id="KW-0548">Nucleotidyltransferase</keyword>
<evidence type="ECO:0000256" key="9">
    <source>
        <dbReference type="SAM" id="MobiDB-lite"/>
    </source>
</evidence>
<evidence type="ECO:0000256" key="6">
    <source>
        <dbReference type="ARBA" id="ARBA00022801"/>
    </source>
</evidence>
<dbReference type="EMBL" id="CADCXV010001316">
    <property type="protein sequence ID" value="CAB0043450.1"/>
    <property type="molecule type" value="Genomic_DNA"/>
</dbReference>
<dbReference type="Pfam" id="PF17921">
    <property type="entry name" value="Integrase_H2C2"/>
    <property type="match status" value="1"/>
</dbReference>
<evidence type="ECO:0000256" key="8">
    <source>
        <dbReference type="PROSITE-ProRule" id="PRU00047"/>
    </source>
</evidence>
<feature type="compositionally biased region" description="Basic residues" evidence="9">
    <location>
        <begin position="170"/>
        <end position="198"/>
    </location>
</feature>
<feature type="compositionally biased region" description="Basic and acidic residues" evidence="9">
    <location>
        <begin position="1299"/>
        <end position="1308"/>
    </location>
</feature>
<dbReference type="SUPFAM" id="SSF53098">
    <property type="entry name" value="Ribonuclease H-like"/>
    <property type="match status" value="1"/>
</dbReference>
<feature type="region of interest" description="Disordered" evidence="9">
    <location>
        <begin position="1269"/>
        <end position="1327"/>
    </location>
</feature>
<feature type="compositionally biased region" description="Gly residues" evidence="9">
    <location>
        <begin position="1152"/>
        <end position="1167"/>
    </location>
</feature>
<evidence type="ECO:0000256" key="4">
    <source>
        <dbReference type="ARBA" id="ARBA00022722"/>
    </source>
</evidence>
<dbReference type="InterPro" id="IPR036875">
    <property type="entry name" value="Znf_CCHC_sf"/>
</dbReference>
<proteinExistence type="predicted"/>
<dbReference type="GO" id="GO:0004519">
    <property type="term" value="F:endonuclease activity"/>
    <property type="evidence" value="ECO:0007669"/>
    <property type="project" value="UniProtKB-KW"/>
</dbReference>
<dbReference type="InterPro" id="IPR001878">
    <property type="entry name" value="Znf_CCHC"/>
</dbReference>
<feature type="region of interest" description="Disordered" evidence="9">
    <location>
        <begin position="1107"/>
        <end position="1174"/>
    </location>
</feature>
<feature type="region of interest" description="Disordered" evidence="9">
    <location>
        <begin position="157"/>
        <end position="223"/>
    </location>
</feature>
<dbReference type="GO" id="GO:0042575">
    <property type="term" value="C:DNA polymerase complex"/>
    <property type="evidence" value="ECO:0007669"/>
    <property type="project" value="UniProtKB-ARBA"/>
</dbReference>
<organism evidence="12 13">
    <name type="scientific">Trichogramma brassicae</name>
    <dbReference type="NCBI Taxonomy" id="86971"/>
    <lineage>
        <taxon>Eukaryota</taxon>
        <taxon>Metazoa</taxon>
        <taxon>Ecdysozoa</taxon>
        <taxon>Arthropoda</taxon>
        <taxon>Hexapoda</taxon>
        <taxon>Insecta</taxon>
        <taxon>Pterygota</taxon>
        <taxon>Neoptera</taxon>
        <taxon>Endopterygota</taxon>
        <taxon>Hymenoptera</taxon>
        <taxon>Apocrita</taxon>
        <taxon>Proctotrupomorpha</taxon>
        <taxon>Chalcidoidea</taxon>
        <taxon>Trichogrammatidae</taxon>
        <taxon>Trichogramma</taxon>
    </lineage>
</organism>